<dbReference type="PANTHER" id="PTHR42767">
    <property type="entry name" value="ENDO-BETA-1,6-GALACTANASE"/>
    <property type="match status" value="1"/>
</dbReference>
<dbReference type="Gene3D" id="3.20.20.80">
    <property type="entry name" value="Glycosidases"/>
    <property type="match status" value="1"/>
</dbReference>
<dbReference type="InterPro" id="IPR039514">
    <property type="entry name" value="6GAL-like"/>
</dbReference>
<evidence type="ECO:0000259" key="2">
    <source>
        <dbReference type="Pfam" id="PF14587"/>
    </source>
</evidence>
<accession>A0A0D7BL56</accession>
<feature type="chain" id="PRO_5002317397" evidence="1">
    <location>
        <begin position="18"/>
        <end position="484"/>
    </location>
</feature>
<dbReference type="InterPro" id="IPR017853">
    <property type="entry name" value="GH"/>
</dbReference>
<protein>
    <submittedName>
        <fullName evidence="3">Glycoside hydrolase family 30 protein</fullName>
    </submittedName>
</protein>
<keyword evidence="4" id="KW-1185">Reference proteome</keyword>
<dbReference type="PANTHER" id="PTHR42767:SF1">
    <property type="entry name" value="ENDO-BETA-1,6-GALACTANASE-LIKE DOMAIN-CONTAINING PROTEIN"/>
    <property type="match status" value="1"/>
</dbReference>
<dbReference type="InterPro" id="IPR013780">
    <property type="entry name" value="Glyco_hydro_b"/>
</dbReference>
<dbReference type="Proteomes" id="UP000054007">
    <property type="component" value="Unassembled WGS sequence"/>
</dbReference>
<reference evidence="3 4" key="1">
    <citation type="journal article" date="2015" name="Fungal Genet. Biol.">
        <title>Evolution of novel wood decay mechanisms in Agaricales revealed by the genome sequences of Fistulina hepatica and Cylindrobasidium torrendii.</title>
        <authorList>
            <person name="Floudas D."/>
            <person name="Held B.W."/>
            <person name="Riley R."/>
            <person name="Nagy L.G."/>
            <person name="Koehler G."/>
            <person name="Ransdell A.S."/>
            <person name="Younus H."/>
            <person name="Chow J."/>
            <person name="Chiniquy J."/>
            <person name="Lipzen A."/>
            <person name="Tritt A."/>
            <person name="Sun H."/>
            <person name="Haridas S."/>
            <person name="LaButti K."/>
            <person name="Ohm R.A."/>
            <person name="Kues U."/>
            <person name="Blanchette R.A."/>
            <person name="Grigoriev I.V."/>
            <person name="Minto R.E."/>
            <person name="Hibbett D.S."/>
        </authorList>
    </citation>
    <scope>NUCLEOTIDE SEQUENCE [LARGE SCALE GENOMIC DNA]</scope>
    <source>
        <strain evidence="3 4">FP15055 ss-10</strain>
    </source>
</reference>
<name>A0A0D7BL56_9AGAR</name>
<feature type="signal peptide" evidence="1">
    <location>
        <begin position="1"/>
        <end position="17"/>
    </location>
</feature>
<keyword evidence="3" id="KW-0378">Hydrolase</keyword>
<keyword evidence="1" id="KW-0732">Signal</keyword>
<dbReference type="Gene3D" id="2.60.40.1180">
    <property type="entry name" value="Golgi alpha-mannosidase II"/>
    <property type="match status" value="1"/>
</dbReference>
<feature type="domain" description="Endo-beta-1,6-galactanase-like" evidence="2">
    <location>
        <begin position="24"/>
        <end position="220"/>
    </location>
</feature>
<dbReference type="SUPFAM" id="SSF51445">
    <property type="entry name" value="(Trans)glycosidases"/>
    <property type="match status" value="1"/>
</dbReference>
<dbReference type="Pfam" id="PF14587">
    <property type="entry name" value="Glyco_hydr_30_2"/>
    <property type="match status" value="1"/>
</dbReference>
<sequence>MFLVLFQTLLATSAAHAASVSSTPAQTFHAIGGSGAWWPTDIYNFPESVRQNLSDLLFSPSGMQLSSYRWNVGAGGVNVSNPVRAIETFYVSDGQYDWSKDASGIYFLKAAAERDVPYLTMFANSAPAPMTADKTSCASHFVDGSGAQFGEFLADVAQHWIDEGIPLNYVSPINEPDSDFGPSPCGQEGMLVQPYQRSEVVSTLYAALENHGLEQTVGILADESSSLSRASSEYADWLPDVVDKVAALVHHTYDFPSDASYVSYVNTTKNTYGKATWMSEVCCSMGSADGTGRGWSGGYDPTIVGGLMWVGMAFQSFNVANEAHYDFWTLVSNGLGCDPLNNPSCATTTNTNGWNDGVIFYDDDYASNGNYELYLTKHFWTYKHLGNFVRPGSVRLPIDGLSTASNMAVRSQDGSTYYILAMNTNQSGATTVSLTFPDNVEATSAFRTSETEDFSEVALATESNGAWSMNLPALSLTTFVFKKT</sequence>
<dbReference type="AlphaFoldDB" id="A0A0D7BL56"/>
<evidence type="ECO:0000256" key="1">
    <source>
        <dbReference type="SAM" id="SignalP"/>
    </source>
</evidence>
<proteinExistence type="predicted"/>
<dbReference type="GO" id="GO:0004553">
    <property type="term" value="F:hydrolase activity, hydrolyzing O-glycosyl compounds"/>
    <property type="evidence" value="ECO:0007669"/>
    <property type="project" value="InterPro"/>
</dbReference>
<dbReference type="EMBL" id="KN880457">
    <property type="protein sequence ID" value="KIY71177.1"/>
    <property type="molecule type" value="Genomic_DNA"/>
</dbReference>
<evidence type="ECO:0000313" key="4">
    <source>
        <dbReference type="Proteomes" id="UP000054007"/>
    </source>
</evidence>
<organism evidence="3 4">
    <name type="scientific">Cylindrobasidium torrendii FP15055 ss-10</name>
    <dbReference type="NCBI Taxonomy" id="1314674"/>
    <lineage>
        <taxon>Eukaryota</taxon>
        <taxon>Fungi</taxon>
        <taxon>Dikarya</taxon>
        <taxon>Basidiomycota</taxon>
        <taxon>Agaricomycotina</taxon>
        <taxon>Agaricomycetes</taxon>
        <taxon>Agaricomycetidae</taxon>
        <taxon>Agaricales</taxon>
        <taxon>Marasmiineae</taxon>
        <taxon>Physalacriaceae</taxon>
        <taxon>Cylindrobasidium</taxon>
    </lineage>
</organism>
<dbReference type="OrthoDB" id="2012278at2759"/>
<evidence type="ECO:0000313" key="3">
    <source>
        <dbReference type="EMBL" id="KIY71177.1"/>
    </source>
</evidence>
<gene>
    <name evidence="3" type="ORF">CYLTODRAFT_419031</name>
</gene>
<dbReference type="InterPro" id="IPR039743">
    <property type="entry name" value="6GAL/EXGAL"/>
</dbReference>